<dbReference type="PANTHER" id="PTHR46652">
    <property type="entry name" value="LEUCINE-RICH REPEAT AND IQ DOMAIN-CONTAINING PROTEIN 1-RELATED"/>
    <property type="match status" value="1"/>
</dbReference>
<dbReference type="InterPro" id="IPR001611">
    <property type="entry name" value="Leu-rich_rpt"/>
</dbReference>
<proteinExistence type="predicted"/>
<reference evidence="3" key="1">
    <citation type="submission" date="2015-07" db="EMBL/GenBank/DDBJ databases">
        <title>Adaptation to a free-living lifestyle via gene acquisitions in the diplomonad Trepomonas sp. PC1.</title>
        <authorList>
            <person name="Xu F."/>
            <person name="Jerlstrom-Hultqvist J."/>
            <person name="Kolisko M."/>
            <person name="Simpson A.G.B."/>
            <person name="Roger A.J."/>
            <person name="Svard S.G."/>
            <person name="Andersson J.O."/>
        </authorList>
    </citation>
    <scope>NUCLEOTIDE SEQUENCE</scope>
    <source>
        <strain evidence="3">PC1</strain>
    </source>
</reference>
<evidence type="ECO:0000256" key="1">
    <source>
        <dbReference type="ARBA" id="ARBA00022614"/>
    </source>
</evidence>
<dbReference type="PROSITE" id="PS51450">
    <property type="entry name" value="LRR"/>
    <property type="match status" value="6"/>
</dbReference>
<keyword evidence="2" id="KW-0677">Repeat</keyword>
<sequence length="480" mass="55230">QKLTKEGAVKVIKSGGVSLTYNSKQLTDFDGIEGIKNIRQINFSGNLIESIVPLQKLQVLQVLNLSSNAISSLFPLQFCTKLESLDLRSNRIAEMGELSHLVRLKKLAKLYLNDNPVTQSQQFRGFMLLNMYFVQHVQFDTDQNDKMLLWQCDDKSGQEKLLEKYNDLGVTRLYLQSVNHEWHNNQGIFCQYQNLETLSFEVNQKFISFYGLEKLLPQLVSLTIQSRSYRIPPFYYENKFKLRVLKLLTCGMQDLQFLQMFPELEELDLTANKLTNIVGIANCPKLIQLNLRRNQISGIEELQHCKKLQKLDLSSNLIKNVEVLNQLKDLTSLALCDNRIVSMKKCQLKKLTYFAMTSSKVCVADEFEFLMYCNQLQTIGIDDNKINQSIQSEMAKIQHLYSFAEQNSAHQMNLEMPASPFVRIPLQNRHQSLIQLKTEHTTKLAALKAVSCQLKAGLSQLMPSFAKSIQVFQLQMDLFE</sequence>
<dbReference type="Pfam" id="PF14580">
    <property type="entry name" value="LRR_9"/>
    <property type="match status" value="1"/>
</dbReference>
<dbReference type="InterPro" id="IPR050836">
    <property type="entry name" value="SDS22/Internalin_LRR"/>
</dbReference>
<protein>
    <submittedName>
        <fullName evidence="3">Leucine rich repeats-containing protein</fullName>
    </submittedName>
</protein>
<feature type="non-terminal residue" evidence="3">
    <location>
        <position position="480"/>
    </location>
</feature>
<evidence type="ECO:0000313" key="3">
    <source>
        <dbReference type="EMBL" id="JAP90761.1"/>
    </source>
</evidence>
<feature type="non-terminal residue" evidence="3">
    <location>
        <position position="1"/>
    </location>
</feature>
<evidence type="ECO:0000256" key="2">
    <source>
        <dbReference type="ARBA" id="ARBA00022737"/>
    </source>
</evidence>
<name>A0A146K5B8_9EUKA</name>
<keyword evidence="1" id="KW-0433">Leucine-rich repeat</keyword>
<organism evidence="3">
    <name type="scientific">Trepomonas sp. PC1</name>
    <dbReference type="NCBI Taxonomy" id="1076344"/>
    <lineage>
        <taxon>Eukaryota</taxon>
        <taxon>Metamonada</taxon>
        <taxon>Diplomonadida</taxon>
        <taxon>Hexamitidae</taxon>
        <taxon>Hexamitinae</taxon>
        <taxon>Trepomonas</taxon>
    </lineage>
</organism>
<dbReference type="PANTHER" id="PTHR46652:SF3">
    <property type="entry name" value="LEUCINE-RICH REPEAT-CONTAINING PROTEIN 9"/>
    <property type="match status" value="1"/>
</dbReference>
<dbReference type="Pfam" id="PF13855">
    <property type="entry name" value="LRR_8"/>
    <property type="match status" value="1"/>
</dbReference>
<dbReference type="SUPFAM" id="SSF52058">
    <property type="entry name" value="L domain-like"/>
    <property type="match status" value="1"/>
</dbReference>
<dbReference type="AlphaFoldDB" id="A0A146K5B8"/>
<dbReference type="SMART" id="SM00365">
    <property type="entry name" value="LRR_SD22"/>
    <property type="match status" value="6"/>
</dbReference>
<dbReference type="Gene3D" id="3.80.10.10">
    <property type="entry name" value="Ribonuclease Inhibitor"/>
    <property type="match status" value="2"/>
</dbReference>
<dbReference type="InterPro" id="IPR032675">
    <property type="entry name" value="LRR_dom_sf"/>
</dbReference>
<accession>A0A146K5B8</accession>
<dbReference type="EMBL" id="GDID01005845">
    <property type="protein sequence ID" value="JAP90761.1"/>
    <property type="molecule type" value="Transcribed_RNA"/>
</dbReference>
<gene>
    <name evidence="3" type="ORF">TPC1_17846</name>
</gene>